<feature type="transmembrane region" description="Helical" evidence="1">
    <location>
        <begin position="6"/>
        <end position="28"/>
    </location>
</feature>
<dbReference type="Proteomes" id="UP000191094">
    <property type="component" value="Unassembled WGS sequence"/>
</dbReference>
<dbReference type="AlphaFoldDB" id="A0A1T0CI39"/>
<evidence type="ECO:0000256" key="1">
    <source>
        <dbReference type="SAM" id="Phobius"/>
    </source>
</evidence>
<evidence type="ECO:0000313" key="2">
    <source>
        <dbReference type="EMBL" id="OOS21939.1"/>
    </source>
</evidence>
<dbReference type="RefSeq" id="WP_078306933.1">
    <property type="nucleotide sequence ID" value="NZ_CP147511.1"/>
</dbReference>
<sequence length="37" mass="4125">MSTTAIIFMLIAMILIWGGLILATLHLIKNPDLPMEE</sequence>
<dbReference type="NCBIfam" id="NF033493">
    <property type="entry name" value="MetS_like_NSS"/>
    <property type="match status" value="1"/>
</dbReference>
<protein>
    <recommendedName>
        <fullName evidence="4">Methionine/alanine importer small subunit</fullName>
    </recommendedName>
</protein>
<keyword evidence="3" id="KW-1185">Reference proteome</keyword>
<keyword evidence="1" id="KW-0812">Transmembrane</keyword>
<dbReference type="InterPro" id="IPR031596">
    <property type="entry name" value="MaAIMP_sms"/>
</dbReference>
<name>A0A1T0CI39_9GAMM</name>
<comment type="caution">
    <text evidence="2">The sequence shown here is derived from an EMBL/GenBank/DDBJ whole genome shotgun (WGS) entry which is preliminary data.</text>
</comment>
<dbReference type="Pfam" id="PF16951">
    <property type="entry name" value="MaAIMP_sms"/>
    <property type="match status" value="1"/>
</dbReference>
<accession>A0A1T0CI39</accession>
<dbReference type="STRING" id="90241.B0682_04970"/>
<organism evidence="2 3">
    <name type="scientific">Lwoffella lincolnii</name>
    <dbReference type="NCBI Taxonomy" id="90241"/>
    <lineage>
        <taxon>Bacteria</taxon>
        <taxon>Pseudomonadati</taxon>
        <taxon>Pseudomonadota</taxon>
        <taxon>Gammaproteobacteria</taxon>
        <taxon>Moraxellales</taxon>
        <taxon>Moraxellaceae</taxon>
        <taxon>Lwoffella</taxon>
    </lineage>
</organism>
<keyword evidence="1" id="KW-1133">Transmembrane helix</keyword>
<evidence type="ECO:0000313" key="3">
    <source>
        <dbReference type="Proteomes" id="UP000191094"/>
    </source>
</evidence>
<keyword evidence="1" id="KW-0472">Membrane</keyword>
<reference evidence="2 3" key="1">
    <citation type="submission" date="2017-02" db="EMBL/GenBank/DDBJ databases">
        <title>Draft genome sequence of Moraxella lincolnii CCUG 9405T type strain.</title>
        <authorList>
            <person name="Salva-Serra F."/>
            <person name="Engstrom-Jakobsson H."/>
            <person name="Thorell K."/>
            <person name="Jaen-Luchoro D."/>
            <person name="Gonzales-Siles L."/>
            <person name="Karlsson R."/>
            <person name="Yazdan S."/>
            <person name="Boulund F."/>
            <person name="Johnning A."/>
            <person name="Engstrand L."/>
            <person name="Kristiansson E."/>
            <person name="Moore E."/>
        </authorList>
    </citation>
    <scope>NUCLEOTIDE SEQUENCE [LARGE SCALE GENOMIC DNA]</scope>
    <source>
        <strain evidence="2 3">CCUG 9405</strain>
    </source>
</reference>
<evidence type="ECO:0008006" key="4">
    <source>
        <dbReference type="Google" id="ProtNLM"/>
    </source>
</evidence>
<proteinExistence type="predicted"/>
<dbReference type="EMBL" id="MUYT01000004">
    <property type="protein sequence ID" value="OOS21939.1"/>
    <property type="molecule type" value="Genomic_DNA"/>
</dbReference>
<gene>
    <name evidence="2" type="ORF">B0682_04970</name>
</gene>